<evidence type="ECO:0000256" key="1">
    <source>
        <dbReference type="SAM" id="Phobius"/>
    </source>
</evidence>
<sequence length="107" mass="12690">MKNMLKSRCFLVLIFRFRNYFVLEILFVIPKLTTPCLGTLFDHLGSTFFFLYFCYLLFDHIIVDQLLASVSWFDHLNSFNFDYLLSDHLLVGSVFGFAFDRVVNSFF</sequence>
<name>A0A199U9Z5_MANES</name>
<keyword evidence="1" id="KW-1133">Transmembrane helix</keyword>
<dbReference type="EMBL" id="KV451424">
    <property type="protein sequence ID" value="OAY21278.1"/>
    <property type="molecule type" value="Genomic_DNA"/>
</dbReference>
<reference evidence="2" key="1">
    <citation type="submission" date="2016-02" db="EMBL/GenBank/DDBJ databases">
        <title>WGS assembly of Manihot esculenta.</title>
        <authorList>
            <person name="Bredeson J.V."/>
            <person name="Prochnik S.E."/>
            <person name="Lyons J.B."/>
            <person name="Schmutz J."/>
            <person name="Grimwood J."/>
            <person name="Vrebalov J."/>
            <person name="Bart R.S."/>
            <person name="Amuge T."/>
            <person name="Ferguson M.E."/>
            <person name="Green R."/>
            <person name="Putnam N."/>
            <person name="Stites J."/>
            <person name="Rounsley S."/>
            <person name="Rokhsar D.S."/>
        </authorList>
    </citation>
    <scope>NUCLEOTIDE SEQUENCE [LARGE SCALE GENOMIC DNA]</scope>
    <source>
        <tissue evidence="2">Leaf</tissue>
    </source>
</reference>
<organism evidence="2">
    <name type="scientific">Manihot esculenta</name>
    <name type="common">Cassava</name>
    <name type="synonym">Jatropha manihot</name>
    <dbReference type="NCBI Taxonomy" id="3983"/>
    <lineage>
        <taxon>Eukaryota</taxon>
        <taxon>Viridiplantae</taxon>
        <taxon>Streptophyta</taxon>
        <taxon>Embryophyta</taxon>
        <taxon>Tracheophyta</taxon>
        <taxon>Spermatophyta</taxon>
        <taxon>Magnoliopsida</taxon>
        <taxon>eudicotyledons</taxon>
        <taxon>Gunneridae</taxon>
        <taxon>Pentapetalae</taxon>
        <taxon>rosids</taxon>
        <taxon>fabids</taxon>
        <taxon>Malpighiales</taxon>
        <taxon>Euphorbiaceae</taxon>
        <taxon>Crotonoideae</taxon>
        <taxon>Manihoteae</taxon>
        <taxon>Manihot</taxon>
    </lineage>
</organism>
<proteinExistence type="predicted"/>
<keyword evidence="1" id="KW-0812">Transmembrane</keyword>
<protein>
    <submittedName>
        <fullName evidence="2">Uncharacterized protein</fullName>
    </submittedName>
</protein>
<evidence type="ECO:0000313" key="2">
    <source>
        <dbReference type="EMBL" id="OAY21278.1"/>
    </source>
</evidence>
<gene>
    <name evidence="2" type="ORF">MANES_S102000</name>
</gene>
<accession>A0A199U9Z5</accession>
<keyword evidence="1" id="KW-0472">Membrane</keyword>
<dbReference type="AlphaFoldDB" id="A0A199U9Z5"/>
<feature type="transmembrane region" description="Helical" evidence="1">
    <location>
        <begin position="9"/>
        <end position="29"/>
    </location>
</feature>